<evidence type="ECO:0000259" key="7">
    <source>
        <dbReference type="PROSITE" id="PS50926"/>
    </source>
</evidence>
<dbReference type="Gene3D" id="3.40.50.150">
    <property type="entry name" value="Vaccinia Virus protein VP39"/>
    <property type="match status" value="2"/>
</dbReference>
<name>A0AAN8N011_9PEZI</name>
<dbReference type="AlphaFoldDB" id="A0AAN8N011"/>
<dbReference type="PROSITE" id="PS01230">
    <property type="entry name" value="TRMA_1"/>
    <property type="match status" value="1"/>
</dbReference>
<dbReference type="SUPFAM" id="SSF50249">
    <property type="entry name" value="Nucleic acid-binding proteins"/>
    <property type="match status" value="1"/>
</dbReference>
<feature type="binding site" evidence="4">
    <location>
        <position position="469"/>
    </location>
    <ligand>
        <name>S-adenosyl-L-methionine</name>
        <dbReference type="ChEBI" id="CHEBI:59789"/>
    </ligand>
</feature>
<evidence type="ECO:0000256" key="4">
    <source>
        <dbReference type="PROSITE-ProRule" id="PRU01024"/>
    </source>
</evidence>
<dbReference type="Proteomes" id="UP001313282">
    <property type="component" value="Unassembled WGS sequence"/>
</dbReference>
<feature type="region of interest" description="Disordered" evidence="6">
    <location>
        <begin position="36"/>
        <end position="76"/>
    </location>
</feature>
<comment type="caution">
    <text evidence="8">The sequence shown here is derived from an EMBL/GenBank/DDBJ whole genome shotgun (WGS) entry which is preliminary data.</text>
</comment>
<dbReference type="PROSITE" id="PS51622">
    <property type="entry name" value="SAM_MT_RNA_M5U_2"/>
    <property type="match status" value="1"/>
</dbReference>
<evidence type="ECO:0000256" key="2">
    <source>
        <dbReference type="ARBA" id="ARBA00022679"/>
    </source>
</evidence>
<dbReference type="Gene3D" id="2.40.50.1070">
    <property type="match status" value="1"/>
</dbReference>
<dbReference type="GO" id="GO:0030697">
    <property type="term" value="F:tRNA (uracil(54)-C5)-methyltransferase activity, S-adenosyl methionine-dependent"/>
    <property type="evidence" value="ECO:0007669"/>
    <property type="project" value="InterPro"/>
</dbReference>
<dbReference type="CDD" id="cd02440">
    <property type="entry name" value="AdoMet_MTases"/>
    <property type="match status" value="1"/>
</dbReference>
<dbReference type="Gene3D" id="2.40.50.140">
    <property type="entry name" value="Nucleic acid-binding proteins"/>
    <property type="match status" value="1"/>
</dbReference>
<dbReference type="InterPro" id="IPR002792">
    <property type="entry name" value="TRAM_dom"/>
</dbReference>
<evidence type="ECO:0000256" key="5">
    <source>
        <dbReference type="PROSITE-ProRule" id="PRU10015"/>
    </source>
</evidence>
<dbReference type="InterPro" id="IPR030391">
    <property type="entry name" value="MeTrfase_TrmA_CS"/>
</dbReference>
<feature type="active site" description="Nucleophile" evidence="4">
    <location>
        <position position="496"/>
    </location>
</feature>
<evidence type="ECO:0000313" key="9">
    <source>
        <dbReference type="Proteomes" id="UP001313282"/>
    </source>
</evidence>
<dbReference type="InterPro" id="IPR025795">
    <property type="entry name" value="tRNA_(uracil-5-)_MeTrfase"/>
</dbReference>
<sequence>MRRSLRAAVRVSHSSPFKPWNTNHLQYRPLWVASPSGMSGTKRPGDGLGPKAGVKGWKRKRTAQETKSQPRPAGSHEEVLLRDVELLLGQSHELSCGHPQSDTTAPEQFSQIELSIAMLGSTGDGLAISQDGTRVYVVPFTVPGDKVVAKVVKNFPSYSMTDLVEVTEPSKDRNDDLIFCKYFGRCSGCQFQMLSEDYQLQHKQKVIAKAMQNFSNLDPSLFPSVGGVMPSPLLRGYRTKLTPHFDGPRRGGFKEGAPVPDIGFQLKGRSFVLDIEDCPIGTDAVRDGFKSQRNYVKENLNTFKRGATLLLRESTERTFSSGASDGPETTQSYTDVKTCITDSKALVTEWVGRAKFASPAGSFFQNNNSILEKFTGFVQEQLVIPGLAERDSSESYLIDAYCGSGLFSICCGHGFKGILGVDISSQSIESAKANAKENGIHNARFITGNAEAIFADVDFPPESTSVVIDPPRKGCDELFLSQLLKLGPKRLVYISCNVHTMARDIGWLVQQDLGKDYSIDKIGGFDFFPQTHHVEGYAVLSKNS</sequence>
<feature type="binding site" evidence="4">
    <location>
        <position position="401"/>
    </location>
    <ligand>
        <name>S-adenosyl-L-methionine</name>
        <dbReference type="ChEBI" id="CHEBI:59789"/>
    </ligand>
</feature>
<keyword evidence="1 4" id="KW-0489">Methyltransferase</keyword>
<dbReference type="GO" id="GO:0009451">
    <property type="term" value="P:RNA modification"/>
    <property type="evidence" value="ECO:0007669"/>
    <property type="project" value="UniProtKB-ARBA"/>
</dbReference>
<proteinExistence type="inferred from homology"/>
<dbReference type="PROSITE" id="PS51687">
    <property type="entry name" value="SAM_MT_RNA_M5U"/>
    <property type="match status" value="1"/>
</dbReference>
<feature type="binding site" evidence="4">
    <location>
        <position position="422"/>
    </location>
    <ligand>
        <name>S-adenosyl-L-methionine</name>
        <dbReference type="ChEBI" id="CHEBI:59789"/>
    </ligand>
</feature>
<dbReference type="PROSITE" id="PS50926">
    <property type="entry name" value="TRAM"/>
    <property type="match status" value="1"/>
</dbReference>
<dbReference type="InterPro" id="IPR029063">
    <property type="entry name" value="SAM-dependent_MTases_sf"/>
</dbReference>
<dbReference type="PANTHER" id="PTHR11061">
    <property type="entry name" value="RNA M5U METHYLTRANSFERASE"/>
    <property type="match status" value="1"/>
</dbReference>
<dbReference type="GO" id="GO:0008033">
    <property type="term" value="P:tRNA processing"/>
    <property type="evidence" value="ECO:0007669"/>
    <property type="project" value="InterPro"/>
</dbReference>
<dbReference type="InterPro" id="IPR012340">
    <property type="entry name" value="NA-bd_OB-fold"/>
</dbReference>
<dbReference type="Pfam" id="PF05958">
    <property type="entry name" value="tRNA_U5-meth_tr"/>
    <property type="match status" value="1"/>
</dbReference>
<evidence type="ECO:0000256" key="6">
    <source>
        <dbReference type="SAM" id="MobiDB-lite"/>
    </source>
</evidence>
<dbReference type="SUPFAM" id="SSF53335">
    <property type="entry name" value="S-adenosyl-L-methionine-dependent methyltransferases"/>
    <property type="match status" value="1"/>
</dbReference>
<comment type="similarity">
    <text evidence="4">Belongs to the class I-like SAM-binding methyltransferase superfamily. RNA M5U methyltransferase family.</text>
</comment>
<keyword evidence="9" id="KW-1185">Reference proteome</keyword>
<evidence type="ECO:0000256" key="1">
    <source>
        <dbReference type="ARBA" id="ARBA00022603"/>
    </source>
</evidence>
<feature type="binding site" evidence="4">
    <location>
        <position position="365"/>
    </location>
    <ligand>
        <name>S-adenosyl-L-methionine</name>
        <dbReference type="ChEBI" id="CHEBI:59789"/>
    </ligand>
</feature>
<gene>
    <name evidence="8" type="primary">TRM2</name>
    <name evidence="8" type="ORF">TWF718_000922</name>
</gene>
<feature type="active site" evidence="5">
    <location>
        <position position="496"/>
    </location>
</feature>
<dbReference type="FunFam" id="2.40.50.140:FF:000201">
    <property type="entry name" value="TRM2p tRNA methyltransferase"/>
    <property type="match status" value="1"/>
</dbReference>
<dbReference type="InterPro" id="IPR010280">
    <property type="entry name" value="U5_MeTrfase_fam"/>
</dbReference>
<keyword evidence="3 4" id="KW-0949">S-adenosyl-L-methionine</keyword>
<evidence type="ECO:0000313" key="8">
    <source>
        <dbReference type="EMBL" id="KAK6356571.1"/>
    </source>
</evidence>
<accession>A0AAN8N011</accession>
<dbReference type="PROSITE" id="PS01231">
    <property type="entry name" value="TRMA_2"/>
    <property type="match status" value="1"/>
</dbReference>
<organism evidence="8 9">
    <name type="scientific">Orbilia javanica</name>
    <dbReference type="NCBI Taxonomy" id="47235"/>
    <lineage>
        <taxon>Eukaryota</taxon>
        <taxon>Fungi</taxon>
        <taxon>Dikarya</taxon>
        <taxon>Ascomycota</taxon>
        <taxon>Pezizomycotina</taxon>
        <taxon>Orbiliomycetes</taxon>
        <taxon>Orbiliales</taxon>
        <taxon>Orbiliaceae</taxon>
        <taxon>Orbilia</taxon>
    </lineage>
</organism>
<protein>
    <submittedName>
        <fullName evidence="8">tRNA(M5U54)methyltransferase</fullName>
    </submittedName>
</protein>
<keyword evidence="2 4" id="KW-0808">Transferase</keyword>
<feature type="domain" description="TRAM" evidence="7">
    <location>
        <begin position="105"/>
        <end position="165"/>
    </location>
</feature>
<evidence type="ECO:0000256" key="3">
    <source>
        <dbReference type="ARBA" id="ARBA00022691"/>
    </source>
</evidence>
<dbReference type="EMBL" id="JAVHNR010000001">
    <property type="protein sequence ID" value="KAK6356571.1"/>
    <property type="molecule type" value="Genomic_DNA"/>
</dbReference>
<dbReference type="PANTHER" id="PTHR11061:SF30">
    <property type="entry name" value="TRNA (URACIL(54)-C(5))-METHYLTRANSFERASE"/>
    <property type="match status" value="1"/>
</dbReference>
<dbReference type="InterPro" id="IPR030390">
    <property type="entry name" value="MeTrfase_TrmA_AS"/>
</dbReference>
<reference evidence="8 9" key="1">
    <citation type="submission" date="2019-10" db="EMBL/GenBank/DDBJ databases">
        <authorList>
            <person name="Palmer J.M."/>
        </authorList>
    </citation>
    <scope>NUCLEOTIDE SEQUENCE [LARGE SCALE GENOMIC DNA]</scope>
    <source>
        <strain evidence="8 9">TWF718</strain>
    </source>
</reference>
<dbReference type="GO" id="GO:0032259">
    <property type="term" value="P:methylation"/>
    <property type="evidence" value="ECO:0007669"/>
    <property type="project" value="UniProtKB-KW"/>
</dbReference>